<dbReference type="EMBL" id="CM000133">
    <property type="protein sequence ID" value="EAZ07838.1"/>
    <property type="molecule type" value="Genomic_DNA"/>
</dbReference>
<gene>
    <name evidence="6" type="ORF">OsI_30096</name>
</gene>
<keyword evidence="7" id="KW-1185">Reference proteome</keyword>
<organism evidence="6 7">
    <name type="scientific">Oryza sativa subsp. indica</name>
    <name type="common">Rice</name>
    <dbReference type="NCBI Taxonomy" id="39946"/>
    <lineage>
        <taxon>Eukaryota</taxon>
        <taxon>Viridiplantae</taxon>
        <taxon>Streptophyta</taxon>
        <taxon>Embryophyta</taxon>
        <taxon>Tracheophyta</taxon>
        <taxon>Spermatophyta</taxon>
        <taxon>Magnoliopsida</taxon>
        <taxon>Liliopsida</taxon>
        <taxon>Poales</taxon>
        <taxon>Poaceae</taxon>
        <taxon>BOP clade</taxon>
        <taxon>Oryzoideae</taxon>
        <taxon>Oryzeae</taxon>
        <taxon>Oryzinae</taxon>
        <taxon>Oryza</taxon>
        <taxon>Oryza sativa</taxon>
    </lineage>
</organism>
<dbReference type="HOGENOM" id="CLU_447906_0_0_1"/>
<dbReference type="InterPro" id="IPR038765">
    <property type="entry name" value="Papain-like_cys_pep_sf"/>
</dbReference>
<evidence type="ECO:0000313" key="7">
    <source>
        <dbReference type="Proteomes" id="UP000007015"/>
    </source>
</evidence>
<dbReference type="PROSITE" id="PS50600">
    <property type="entry name" value="ULP_PROTEASE"/>
    <property type="match status" value="1"/>
</dbReference>
<dbReference type="OMA" id="KRESNDH"/>
<name>A2YXM7_ORYSI</name>
<evidence type="ECO:0000256" key="4">
    <source>
        <dbReference type="SAM" id="MobiDB-lite"/>
    </source>
</evidence>
<feature type="domain" description="Ubiquitin-like protease family profile" evidence="5">
    <location>
        <begin position="321"/>
        <end position="500"/>
    </location>
</feature>
<evidence type="ECO:0000256" key="1">
    <source>
        <dbReference type="ARBA" id="ARBA00005234"/>
    </source>
</evidence>
<evidence type="ECO:0000256" key="2">
    <source>
        <dbReference type="ARBA" id="ARBA00022670"/>
    </source>
</evidence>
<dbReference type="SUPFAM" id="SSF54001">
    <property type="entry name" value="Cysteine proteinases"/>
    <property type="match status" value="1"/>
</dbReference>
<dbReference type="AlphaFoldDB" id="A2YXM7"/>
<evidence type="ECO:0000313" key="6">
    <source>
        <dbReference type="EMBL" id="EAZ07838.1"/>
    </source>
</evidence>
<protein>
    <recommendedName>
        <fullName evidence="5">Ubiquitin-like protease family profile domain-containing protein</fullName>
    </recommendedName>
</protein>
<feature type="region of interest" description="Disordered" evidence="4">
    <location>
        <begin position="519"/>
        <end position="610"/>
    </location>
</feature>
<sequence>MKKERIVRCSPRAVAEAVALLDEEARRILEEDLKFHDMMKVDLDSLKRRDIVEAIYHKTEVVDGKIEIHISDDITIEVTIKRIEEILGLPRGTEEGESVHLPASAPNLVCDLFLQHPEILEKPKKGKQDGKSKANSKPNLKKMLIGATDLQKLMKMVDSKMKVRCFLMILLNRVLMPASGFHLNDKQATLAWDLDCVAKIDWCKLVFEHLSDCIEDLSDCDLEASTYSGCSLVLLALVPSQCPKTEPSILGYNTETLKHLLGLVRSMVGVEKACDIDASTEQNRSDDFPESEEEIHALMKDMADHLNIVKFMVPTELCETIQCTLETFDALTKRIWPLDLWDPFYEANVLNVDNDSHGSHIIVQIGDHTITKATFSKSLKPDGWMSSFVLDAQCEIWRSQWPDKIILTTFASIFVPVNVEEVHWILVVMDFKNKEVQILDSFQSNTYLVPAYQVATNLEMYLMTKFGMTTGFSKDRNLKLAKQTNAYDCGFHVLLYIQRYGRSDMYGIDTLAYELKHESNDHPSTSTQYIDESPLHVYSARPPSGSSRSPLHDSLGGSKPNAGKEDTLSSSLGLNAEQEDAEVHNKPKRKRTKTDKTKKQNKSSKHTFHC</sequence>
<dbReference type="InterPro" id="IPR003653">
    <property type="entry name" value="Peptidase_C48_C"/>
</dbReference>
<dbReference type="GO" id="GO:0006508">
    <property type="term" value="P:proteolysis"/>
    <property type="evidence" value="ECO:0007669"/>
    <property type="project" value="UniProtKB-KW"/>
</dbReference>
<dbReference type="GO" id="GO:0008234">
    <property type="term" value="F:cysteine-type peptidase activity"/>
    <property type="evidence" value="ECO:0007669"/>
    <property type="project" value="InterPro"/>
</dbReference>
<dbReference type="Gramene" id="BGIOSGA029095-TA">
    <property type="protein sequence ID" value="BGIOSGA029095-PA"/>
    <property type="gene ID" value="BGIOSGA029095"/>
</dbReference>
<evidence type="ECO:0000256" key="3">
    <source>
        <dbReference type="ARBA" id="ARBA00022801"/>
    </source>
</evidence>
<reference evidence="6 7" key="1">
    <citation type="journal article" date="2005" name="PLoS Biol.">
        <title>The genomes of Oryza sativa: a history of duplications.</title>
        <authorList>
            <person name="Yu J."/>
            <person name="Wang J."/>
            <person name="Lin W."/>
            <person name="Li S."/>
            <person name="Li H."/>
            <person name="Zhou J."/>
            <person name="Ni P."/>
            <person name="Dong W."/>
            <person name="Hu S."/>
            <person name="Zeng C."/>
            <person name="Zhang J."/>
            <person name="Zhang Y."/>
            <person name="Li R."/>
            <person name="Xu Z."/>
            <person name="Li S."/>
            <person name="Li X."/>
            <person name="Zheng H."/>
            <person name="Cong L."/>
            <person name="Lin L."/>
            <person name="Yin J."/>
            <person name="Geng J."/>
            <person name="Li G."/>
            <person name="Shi J."/>
            <person name="Liu J."/>
            <person name="Lv H."/>
            <person name="Li J."/>
            <person name="Wang J."/>
            <person name="Deng Y."/>
            <person name="Ran L."/>
            <person name="Shi X."/>
            <person name="Wang X."/>
            <person name="Wu Q."/>
            <person name="Li C."/>
            <person name="Ren X."/>
            <person name="Wang J."/>
            <person name="Wang X."/>
            <person name="Li D."/>
            <person name="Liu D."/>
            <person name="Zhang X."/>
            <person name="Ji Z."/>
            <person name="Zhao W."/>
            <person name="Sun Y."/>
            <person name="Zhang Z."/>
            <person name="Bao J."/>
            <person name="Han Y."/>
            <person name="Dong L."/>
            <person name="Ji J."/>
            <person name="Chen P."/>
            <person name="Wu S."/>
            <person name="Liu J."/>
            <person name="Xiao Y."/>
            <person name="Bu D."/>
            <person name="Tan J."/>
            <person name="Yang L."/>
            <person name="Ye C."/>
            <person name="Zhang J."/>
            <person name="Xu J."/>
            <person name="Zhou Y."/>
            <person name="Yu Y."/>
            <person name="Zhang B."/>
            <person name="Zhuang S."/>
            <person name="Wei H."/>
            <person name="Liu B."/>
            <person name="Lei M."/>
            <person name="Yu H."/>
            <person name="Li Y."/>
            <person name="Xu H."/>
            <person name="Wei S."/>
            <person name="He X."/>
            <person name="Fang L."/>
            <person name="Zhang Z."/>
            <person name="Zhang Y."/>
            <person name="Huang X."/>
            <person name="Su Z."/>
            <person name="Tong W."/>
            <person name="Li J."/>
            <person name="Tong Z."/>
            <person name="Li S."/>
            <person name="Ye J."/>
            <person name="Wang L."/>
            <person name="Fang L."/>
            <person name="Lei T."/>
            <person name="Chen C."/>
            <person name="Chen H."/>
            <person name="Xu Z."/>
            <person name="Li H."/>
            <person name="Huang H."/>
            <person name="Zhang F."/>
            <person name="Xu H."/>
            <person name="Li N."/>
            <person name="Zhao C."/>
            <person name="Li S."/>
            <person name="Dong L."/>
            <person name="Huang Y."/>
            <person name="Li L."/>
            <person name="Xi Y."/>
            <person name="Qi Q."/>
            <person name="Li W."/>
            <person name="Zhang B."/>
            <person name="Hu W."/>
            <person name="Zhang Y."/>
            <person name="Tian X."/>
            <person name="Jiao Y."/>
            <person name="Liang X."/>
            <person name="Jin J."/>
            <person name="Gao L."/>
            <person name="Zheng W."/>
            <person name="Hao B."/>
            <person name="Liu S."/>
            <person name="Wang W."/>
            <person name="Yuan L."/>
            <person name="Cao M."/>
            <person name="McDermott J."/>
            <person name="Samudrala R."/>
            <person name="Wang J."/>
            <person name="Wong G.K."/>
            <person name="Yang H."/>
        </authorList>
    </citation>
    <scope>NUCLEOTIDE SEQUENCE [LARGE SCALE GENOMIC DNA]</scope>
    <source>
        <strain evidence="7">cv. 93-11</strain>
    </source>
</reference>
<feature type="compositionally biased region" description="Basic residues" evidence="4">
    <location>
        <begin position="599"/>
        <end position="610"/>
    </location>
</feature>
<dbReference type="PANTHER" id="PTHR34835">
    <property type="entry name" value="OS07G0283600 PROTEIN-RELATED"/>
    <property type="match status" value="1"/>
</dbReference>
<proteinExistence type="inferred from homology"/>
<keyword evidence="2" id="KW-0645">Protease</keyword>
<keyword evidence="3" id="KW-0378">Hydrolase</keyword>
<comment type="similarity">
    <text evidence="1">Belongs to the peptidase C48 family.</text>
</comment>
<evidence type="ECO:0000259" key="5">
    <source>
        <dbReference type="PROSITE" id="PS50600"/>
    </source>
</evidence>
<dbReference type="STRING" id="39946.A2YXM7"/>
<feature type="compositionally biased region" description="Low complexity" evidence="4">
    <location>
        <begin position="539"/>
        <end position="549"/>
    </location>
</feature>
<accession>A2YXM7</accession>
<dbReference type="PANTHER" id="PTHR34835:SF81">
    <property type="entry name" value="OS06G0475900 PROTEIN"/>
    <property type="match status" value="1"/>
</dbReference>
<dbReference type="Gene3D" id="3.40.395.10">
    <property type="entry name" value="Adenoviral Proteinase, Chain A"/>
    <property type="match status" value="1"/>
</dbReference>
<dbReference type="Proteomes" id="UP000007015">
    <property type="component" value="Chromosome 8"/>
</dbReference>
<dbReference type="Pfam" id="PF02902">
    <property type="entry name" value="Peptidase_C48"/>
    <property type="match status" value="1"/>
</dbReference>